<dbReference type="RefSeq" id="WP_285725133.1">
    <property type="nucleotide sequence ID" value="NZ_BSDD01000003.1"/>
</dbReference>
<feature type="transmembrane region" description="Helical" evidence="7">
    <location>
        <begin position="251"/>
        <end position="269"/>
    </location>
</feature>
<keyword evidence="4 7" id="KW-0812">Transmembrane</keyword>
<comment type="subcellular location">
    <subcellularLocation>
        <location evidence="1 7">Cell membrane</location>
        <topology evidence="1 7">Multi-pass membrane protein</topology>
    </subcellularLocation>
</comment>
<keyword evidence="7" id="KW-0653">Protein transport</keyword>
<keyword evidence="5 7" id="KW-1133">Transmembrane helix</keyword>
<feature type="transmembrane region" description="Helical" evidence="7">
    <location>
        <begin position="117"/>
        <end position="140"/>
    </location>
</feature>
<dbReference type="InterPro" id="IPR042193">
    <property type="entry name" value="FHIPEP_3"/>
</dbReference>
<gene>
    <name evidence="7 8" type="primary">flhA</name>
    <name evidence="8" type="ORF">GETHPA_19450</name>
</gene>
<accession>A0ABQ5Q737</accession>
<dbReference type="Gene3D" id="1.10.8.540">
    <property type="entry name" value="FHIPEP family, domain 3"/>
    <property type="match status" value="1"/>
</dbReference>
<feature type="transmembrane region" description="Helical" evidence="7">
    <location>
        <begin position="76"/>
        <end position="97"/>
    </location>
</feature>
<dbReference type="EMBL" id="BSDD01000003">
    <property type="protein sequence ID" value="GLH70412.1"/>
    <property type="molecule type" value="Genomic_DNA"/>
</dbReference>
<keyword evidence="8" id="KW-0969">Cilium</keyword>
<comment type="function">
    <text evidence="7">Required for formation of the rod structure of the flagellar apparatus. Together with FliI and FliH, may constitute the export apparatus of flagellin.</text>
</comment>
<dbReference type="InterPro" id="IPR006301">
    <property type="entry name" value="FlhA"/>
</dbReference>
<evidence type="ECO:0000313" key="8">
    <source>
        <dbReference type="EMBL" id="GLH70412.1"/>
    </source>
</evidence>
<feature type="transmembrane region" description="Helical" evidence="7">
    <location>
        <begin position="210"/>
        <end position="231"/>
    </location>
</feature>
<proteinExistence type="inferred from homology"/>
<dbReference type="NCBIfam" id="TIGR01398">
    <property type="entry name" value="FlhA"/>
    <property type="match status" value="1"/>
</dbReference>
<reference evidence="8 9" key="1">
    <citation type="journal article" date="2023" name="Antonie Van Leeuwenhoek">
        <title>Mesoterricola silvestris gen. nov., sp. nov., Mesoterricola sediminis sp. nov., Geothrix oryzae sp. nov., Geothrix edaphica sp. nov., Geothrix rubra sp. nov., and Geothrix limicola sp. nov., six novel members of Acidobacteriota isolated from soils.</title>
        <authorList>
            <person name="Itoh H."/>
            <person name="Sugisawa Y."/>
            <person name="Mise K."/>
            <person name="Xu Z."/>
            <person name="Kuniyasu M."/>
            <person name="Ushijima N."/>
            <person name="Kawano K."/>
            <person name="Kobayashi E."/>
            <person name="Shiratori Y."/>
            <person name="Masuda Y."/>
            <person name="Senoo K."/>
        </authorList>
    </citation>
    <scope>NUCLEOTIDE SEQUENCE [LARGE SCALE GENOMIC DNA]</scope>
    <source>
        <strain evidence="8 9">Red803</strain>
    </source>
</reference>
<evidence type="ECO:0000256" key="2">
    <source>
        <dbReference type="ARBA" id="ARBA00008835"/>
    </source>
</evidence>
<evidence type="ECO:0000256" key="1">
    <source>
        <dbReference type="ARBA" id="ARBA00004651"/>
    </source>
</evidence>
<keyword evidence="8" id="KW-0966">Cell projection</keyword>
<sequence length="699" mass="75043">MLTFLDRLLPYMGRLAKRSDLAAPLFVLIVLVVMILPLPAFAVDLLIVLNITLSLLILMVGMYVPRPKEFSSYPSVLLVVTLFRLSINVATTRRILLYAGDQGPAAAGHMVQSFGQFVVGGSYVIGLVVFLVLLAIQFLVINHGAGRIAEVTARFTLDAMPGKQMAIDADLNAGYIDEQEARRRRKDLQEEAGFYGAMDGAVKFTQRDAVASLIILAVNIVAGIILGVVQYNLPVMQALQTYTLLTVGDGLVTVIPSLLVSVGGAILTTRTGADSGGLGSEVLGQLGADPRPLAIAASALFLFGAIPGLPLFPFWAMGSIFGIMAYAAWKLPKPTPAALAAEAAAAEKAKAAAEAGEKVEGLLKVDPLGLEVGYGLIPMLDVNQGGTVLERIKAVRRQMAQELGIVVPPVRIRDNLQLPPNTYRILLRGEEIARADLQPTQFLAMNPGTATEELAGVPTKEPAFGLPAYWIGEGLKDRAQMIGYTVVEPATVLTTHLSELIKQHAPELLGRVEVQHLLDTLKESSPRLVDDLIPNVITVGVLQKVMQNLLRERVPVRDLGRILEATADTATMTKDVGIITEYVRQALGRVLTGPHLSDNGELGVLVLDPQIEQTLQGGIEHTDRGSFLALEPVRSQELLARIANGIAAMLPGAQPVLLTSPVVRPHLRRLLERALPHLVVLSHSEIPADIRVVNLGTVS</sequence>
<dbReference type="PIRSF" id="PIRSF005419">
    <property type="entry name" value="FlhA"/>
    <property type="match status" value="1"/>
</dbReference>
<feature type="transmembrane region" description="Helical" evidence="7">
    <location>
        <begin position="21"/>
        <end position="39"/>
    </location>
</feature>
<keyword evidence="9" id="KW-1185">Reference proteome</keyword>
<dbReference type="PANTHER" id="PTHR30161:SF1">
    <property type="entry name" value="FLAGELLAR BIOSYNTHESIS PROTEIN FLHA-RELATED"/>
    <property type="match status" value="1"/>
</dbReference>
<evidence type="ECO:0000256" key="7">
    <source>
        <dbReference type="RuleBase" id="RU364093"/>
    </source>
</evidence>
<keyword evidence="8" id="KW-0282">Flagellum</keyword>
<evidence type="ECO:0000256" key="4">
    <source>
        <dbReference type="ARBA" id="ARBA00022692"/>
    </source>
</evidence>
<feature type="transmembrane region" description="Helical" evidence="7">
    <location>
        <begin position="45"/>
        <end position="64"/>
    </location>
</feature>
<dbReference type="InterPro" id="IPR001712">
    <property type="entry name" value="T3SS_FHIPEP"/>
</dbReference>
<name>A0ABQ5Q737_9BACT</name>
<comment type="caution">
    <text evidence="8">The sequence shown here is derived from an EMBL/GenBank/DDBJ whole genome shotgun (WGS) entry which is preliminary data.</text>
</comment>
<dbReference type="Gene3D" id="3.40.30.60">
    <property type="entry name" value="FHIPEP family, domain 1"/>
    <property type="match status" value="1"/>
</dbReference>
<dbReference type="PRINTS" id="PR00949">
    <property type="entry name" value="TYPE3IMAPROT"/>
</dbReference>
<keyword evidence="7" id="KW-1006">Bacterial flagellum protein export</keyword>
<evidence type="ECO:0000256" key="5">
    <source>
        <dbReference type="ARBA" id="ARBA00022989"/>
    </source>
</evidence>
<dbReference type="InterPro" id="IPR042194">
    <property type="entry name" value="FHIPEP_1"/>
</dbReference>
<protein>
    <recommendedName>
        <fullName evidence="7">Flagellar biosynthesis protein FlhA</fullName>
    </recommendedName>
</protein>
<dbReference type="InterPro" id="IPR042196">
    <property type="entry name" value="FHIPEP_4"/>
</dbReference>
<keyword evidence="7" id="KW-0813">Transport</keyword>
<keyword evidence="3 7" id="KW-1003">Cell membrane</keyword>
<dbReference type="Gene3D" id="3.40.50.12790">
    <property type="entry name" value="FHIPEP family, domain 4"/>
    <property type="match status" value="1"/>
</dbReference>
<dbReference type="PANTHER" id="PTHR30161">
    <property type="entry name" value="FLAGELLAR EXPORT PROTEIN, MEMBRANE FLHA SUBUNIT-RELATED"/>
    <property type="match status" value="1"/>
</dbReference>
<evidence type="ECO:0000313" key="9">
    <source>
        <dbReference type="Proteomes" id="UP001165089"/>
    </source>
</evidence>
<feature type="transmembrane region" description="Helical" evidence="7">
    <location>
        <begin position="290"/>
        <end position="306"/>
    </location>
</feature>
<keyword evidence="6 7" id="KW-0472">Membrane</keyword>
<dbReference type="Pfam" id="PF00771">
    <property type="entry name" value="FHIPEP"/>
    <property type="match status" value="1"/>
</dbReference>
<keyword evidence="7" id="KW-1005">Bacterial flagellum biogenesis</keyword>
<dbReference type="Proteomes" id="UP001165089">
    <property type="component" value="Unassembled WGS sequence"/>
</dbReference>
<organism evidence="8 9">
    <name type="scientific">Geothrix rubra</name>
    <dbReference type="NCBI Taxonomy" id="2927977"/>
    <lineage>
        <taxon>Bacteria</taxon>
        <taxon>Pseudomonadati</taxon>
        <taxon>Acidobacteriota</taxon>
        <taxon>Holophagae</taxon>
        <taxon>Holophagales</taxon>
        <taxon>Holophagaceae</taxon>
        <taxon>Geothrix</taxon>
    </lineage>
</organism>
<evidence type="ECO:0000256" key="3">
    <source>
        <dbReference type="ARBA" id="ARBA00022475"/>
    </source>
</evidence>
<comment type="similarity">
    <text evidence="2 7">Belongs to the FHIPEP (flagella/HR/invasion proteins export pore) family.</text>
</comment>
<evidence type="ECO:0000256" key="6">
    <source>
        <dbReference type="ARBA" id="ARBA00023136"/>
    </source>
</evidence>